<dbReference type="EMBL" id="DS995702">
    <property type="protein sequence ID" value="EEQ29814.1"/>
    <property type="molecule type" value="Genomic_DNA"/>
</dbReference>
<protein>
    <submittedName>
        <fullName evidence="1">Uncharacterized protein</fullName>
    </submittedName>
</protein>
<keyword evidence="2" id="KW-1185">Reference proteome</keyword>
<evidence type="ECO:0000313" key="1">
    <source>
        <dbReference type="EMBL" id="EEQ29814.1"/>
    </source>
</evidence>
<sequence length="100" mass="11417">MPSSRLYVYMNGVVALALSDLAKRQPGGFKSDNISKHSTCVDTGGRYIVRNLHYTKSQPTNMAGKDMDRQPQATVKGFSVRIWMWQRKLTEPIRRSRVTE</sequence>
<dbReference type="AlphaFoldDB" id="C5FGC9"/>
<organism evidence="1 2">
    <name type="scientific">Arthroderma otae (strain ATCC MYA-4605 / CBS 113480)</name>
    <name type="common">Microsporum canis</name>
    <dbReference type="NCBI Taxonomy" id="554155"/>
    <lineage>
        <taxon>Eukaryota</taxon>
        <taxon>Fungi</taxon>
        <taxon>Dikarya</taxon>
        <taxon>Ascomycota</taxon>
        <taxon>Pezizomycotina</taxon>
        <taxon>Eurotiomycetes</taxon>
        <taxon>Eurotiomycetidae</taxon>
        <taxon>Onygenales</taxon>
        <taxon>Arthrodermataceae</taxon>
        <taxon>Microsporum</taxon>
    </lineage>
</organism>
<reference evidence="2" key="1">
    <citation type="journal article" date="2012" name="MBio">
        <title>Comparative genome analysis of Trichophyton rubrum and related dermatophytes reveals candidate genes involved in infection.</title>
        <authorList>
            <person name="Martinez D.A."/>
            <person name="Oliver B.G."/>
            <person name="Graeser Y."/>
            <person name="Goldberg J.M."/>
            <person name="Li W."/>
            <person name="Martinez-Rossi N.M."/>
            <person name="Monod M."/>
            <person name="Shelest E."/>
            <person name="Barton R.C."/>
            <person name="Birch E."/>
            <person name="Brakhage A.A."/>
            <person name="Chen Z."/>
            <person name="Gurr S.J."/>
            <person name="Heiman D."/>
            <person name="Heitman J."/>
            <person name="Kosti I."/>
            <person name="Rossi A."/>
            <person name="Saif S."/>
            <person name="Samalova M."/>
            <person name="Saunders C.W."/>
            <person name="Shea T."/>
            <person name="Summerbell R.C."/>
            <person name="Xu J."/>
            <person name="Young S."/>
            <person name="Zeng Q."/>
            <person name="Birren B.W."/>
            <person name="Cuomo C.A."/>
            <person name="White T.C."/>
        </authorList>
    </citation>
    <scope>NUCLEOTIDE SEQUENCE [LARGE SCALE GENOMIC DNA]</scope>
    <source>
        <strain evidence="2">ATCC MYA-4605 / CBS 113480</strain>
    </source>
</reference>
<dbReference type="HOGENOM" id="CLU_2305418_0_0_1"/>
<dbReference type="RefSeq" id="XP_002849699.1">
    <property type="nucleotide sequence ID" value="XM_002849653.1"/>
</dbReference>
<accession>C5FGC9</accession>
<dbReference type="Proteomes" id="UP000002035">
    <property type="component" value="Unassembled WGS sequence"/>
</dbReference>
<gene>
    <name evidence="1" type="ORF">MCYG_02633</name>
</gene>
<name>C5FGC9_ARTOC</name>
<proteinExistence type="predicted"/>
<dbReference type="GeneID" id="9222749"/>
<dbReference type="VEuPathDB" id="FungiDB:MCYG_02633"/>
<evidence type="ECO:0000313" key="2">
    <source>
        <dbReference type="Proteomes" id="UP000002035"/>
    </source>
</evidence>